<dbReference type="InterPro" id="IPR007392">
    <property type="entry name" value="GD_AH_second"/>
</dbReference>
<feature type="domain" description="SAF" evidence="3">
    <location>
        <begin position="14"/>
        <end position="85"/>
    </location>
</feature>
<evidence type="ECO:0000256" key="2">
    <source>
        <dbReference type="ARBA" id="ARBA00023239"/>
    </source>
</evidence>
<dbReference type="InterPro" id="IPR052172">
    <property type="entry name" value="UxaA_altronate/galactarate_dh"/>
</dbReference>
<keyword evidence="2" id="KW-0456">Lyase</keyword>
<dbReference type="PANTHER" id="PTHR30536">
    <property type="entry name" value="ALTRONATE/GALACTARATE DEHYDRATASE"/>
    <property type="match status" value="1"/>
</dbReference>
<dbReference type="InterPro" id="IPR048332">
    <property type="entry name" value="GD_AH_C"/>
</dbReference>
<reference evidence="4" key="1">
    <citation type="submission" date="2021-03" db="EMBL/GenBank/DDBJ databases">
        <title>Proteiniclasticum marinus sp. nov., isolated from tidal flat sediment.</title>
        <authorList>
            <person name="Namirimu T."/>
            <person name="Yang J.-A."/>
            <person name="Yang S.-H."/>
            <person name="Kim Y.-J."/>
            <person name="Kwon K.K."/>
        </authorList>
    </citation>
    <scope>NUCLEOTIDE SEQUENCE</scope>
    <source>
        <strain evidence="4">SCR006</strain>
    </source>
</reference>
<name>A0A939KJK1_9CLOT</name>
<proteinExistence type="inferred from homology"/>
<evidence type="ECO:0000313" key="4">
    <source>
        <dbReference type="EMBL" id="MBO1265243.1"/>
    </source>
</evidence>
<dbReference type="InterPro" id="IPR013974">
    <property type="entry name" value="SAF"/>
</dbReference>
<keyword evidence="5" id="KW-1185">Reference proteome</keyword>
<dbReference type="Pfam" id="PF20629">
    <property type="entry name" value="GD_AH_C"/>
    <property type="match status" value="1"/>
</dbReference>
<dbReference type="Pfam" id="PF08666">
    <property type="entry name" value="SAF"/>
    <property type="match status" value="1"/>
</dbReference>
<accession>A0A939KJK1</accession>
<protein>
    <submittedName>
        <fullName evidence="4">Altronate dehydratase</fullName>
    </submittedName>
</protein>
<gene>
    <name evidence="4" type="ORF">J3A84_09405</name>
</gene>
<organism evidence="4 5">
    <name type="scientific">Proteiniclasticum aestuarii</name>
    <dbReference type="NCBI Taxonomy" id="2817862"/>
    <lineage>
        <taxon>Bacteria</taxon>
        <taxon>Bacillati</taxon>
        <taxon>Bacillota</taxon>
        <taxon>Clostridia</taxon>
        <taxon>Eubacteriales</taxon>
        <taxon>Clostridiaceae</taxon>
        <taxon>Proteiniclasticum</taxon>
    </lineage>
</organism>
<sequence>MEKENRLYLITEKDNVAVALTDVSKGEEIEVNGITYTALSDIPTGHKMALRDIEGGEAIVKYGFSIGNARAPIAKGAHVHTSNVKTGLHDLMEYSYNPKEEDYKVFDGPDTFRGYRRKDGKVGIRNELWIVPTVGCVNGVAELIIKKFRERVQPEGIDAIEVFNHNYGCSQLGDDHENTKTILADLVKHPNAGGVLVLGLGCENNVMEDFKVAVGDYDEKRTKFIVTQQVGNEIEEGIRALTSLYEEMKKDQREEVPVSELSIGLKCGGSDGFSGITANPLLGRLSDYLVAKGGTTILTEVPEMFGAETILMDRAENEEVFGKIVHLINDFKQYFIDNKQPIYENPSPGNKDGGISTLEDKSLGCTQKGGSSMVTDVLKYGEIAAKKGLNLLSAPGNDLVASTALGASGCHMVLFTTGRGTPFGSFVPTVKISSNSRIAALKPHWIDFNAGQMLDGKPSDDMTKEFIDYVIAVASGELVNNEKSGFREISIFKTGVTL</sequence>
<dbReference type="RefSeq" id="WP_207599762.1">
    <property type="nucleotide sequence ID" value="NZ_JAFNJU010000006.1"/>
</dbReference>
<dbReference type="GO" id="GO:0019698">
    <property type="term" value="P:D-galacturonate catabolic process"/>
    <property type="evidence" value="ECO:0007669"/>
    <property type="project" value="TreeGrafter"/>
</dbReference>
<dbReference type="Gene3D" id="2.30.130.110">
    <property type="match status" value="1"/>
</dbReference>
<evidence type="ECO:0000313" key="5">
    <source>
        <dbReference type="Proteomes" id="UP000664218"/>
    </source>
</evidence>
<dbReference type="SMART" id="SM00858">
    <property type="entry name" value="SAF"/>
    <property type="match status" value="1"/>
</dbReference>
<dbReference type="GO" id="GO:0016829">
    <property type="term" value="F:lyase activity"/>
    <property type="evidence" value="ECO:0007669"/>
    <property type="project" value="UniProtKB-KW"/>
</dbReference>
<dbReference type="AlphaFoldDB" id="A0A939KJK1"/>
<comment type="similarity">
    <text evidence="1">Belongs to the UxaA family.</text>
</comment>
<comment type="caution">
    <text evidence="4">The sequence shown here is derived from an EMBL/GenBank/DDBJ whole genome shotgun (WGS) entry which is preliminary data.</text>
</comment>
<dbReference type="Pfam" id="PF04295">
    <property type="entry name" value="GD_AH_second"/>
    <property type="match status" value="1"/>
</dbReference>
<dbReference type="EMBL" id="JAFNJU010000006">
    <property type="protein sequence ID" value="MBO1265243.1"/>
    <property type="molecule type" value="Genomic_DNA"/>
</dbReference>
<evidence type="ECO:0000259" key="3">
    <source>
        <dbReference type="SMART" id="SM00858"/>
    </source>
</evidence>
<evidence type="ECO:0000256" key="1">
    <source>
        <dbReference type="ARBA" id="ARBA00010986"/>
    </source>
</evidence>
<dbReference type="Proteomes" id="UP000664218">
    <property type="component" value="Unassembled WGS sequence"/>
</dbReference>
<dbReference type="InterPro" id="IPR044144">
    <property type="entry name" value="SAF_UxaA/GarD"/>
</dbReference>
<dbReference type="CDD" id="cd11613">
    <property type="entry name" value="SAF_AH_GD"/>
    <property type="match status" value="1"/>
</dbReference>
<dbReference type="PANTHER" id="PTHR30536:SF5">
    <property type="entry name" value="ALTRONATE DEHYDRATASE"/>
    <property type="match status" value="1"/>
</dbReference>